<keyword evidence="3" id="KW-1185">Reference proteome</keyword>
<dbReference type="HOGENOM" id="CLU_2976293_0_0_0"/>
<feature type="compositionally biased region" description="Basic and acidic residues" evidence="1">
    <location>
        <begin position="26"/>
        <end position="39"/>
    </location>
</feature>
<organism evidence="2 3">
    <name type="scientific">Rhodopirellula baltica (strain DSM 10527 / NCIMB 13988 / SH1)</name>
    <dbReference type="NCBI Taxonomy" id="243090"/>
    <lineage>
        <taxon>Bacteria</taxon>
        <taxon>Pseudomonadati</taxon>
        <taxon>Planctomycetota</taxon>
        <taxon>Planctomycetia</taxon>
        <taxon>Pirellulales</taxon>
        <taxon>Pirellulaceae</taxon>
        <taxon>Rhodopirellula</taxon>
    </lineage>
</organism>
<evidence type="ECO:0000313" key="3">
    <source>
        <dbReference type="Proteomes" id="UP000001025"/>
    </source>
</evidence>
<evidence type="ECO:0000256" key="1">
    <source>
        <dbReference type="SAM" id="MobiDB-lite"/>
    </source>
</evidence>
<dbReference type="EMBL" id="BX294141">
    <property type="protein sequence ID" value="CAD78309.1"/>
    <property type="molecule type" value="Genomic_DNA"/>
</dbReference>
<sequence>MRFPIRQPNAKGKADTWPPRMGSVVGREDGTPRRQSDHRHVPRLTRSRLVQLTPRDVQ</sequence>
<protein>
    <submittedName>
        <fullName evidence="2">Uncharacterized protein</fullName>
    </submittedName>
</protein>
<proteinExistence type="predicted"/>
<dbReference type="KEGG" id="rba:RB5138"/>
<evidence type="ECO:0000313" key="2">
    <source>
        <dbReference type="EMBL" id="CAD78309.1"/>
    </source>
</evidence>
<reference evidence="2 3" key="1">
    <citation type="journal article" date="2003" name="Proc. Natl. Acad. Sci. U.S.A.">
        <title>Complete genome sequence of the marine planctomycete Pirellula sp. strain 1.</title>
        <authorList>
            <person name="Gloeckner F.O."/>
            <person name="Kube M."/>
            <person name="Bauer M."/>
            <person name="Teeling H."/>
            <person name="Lombardot T."/>
            <person name="Ludwig W."/>
            <person name="Gade D."/>
            <person name="Beck A."/>
            <person name="Borzym K."/>
            <person name="Heitmann K."/>
            <person name="Rabus R."/>
            <person name="Schlesner H."/>
            <person name="Amann R."/>
            <person name="Reinhardt R."/>
        </authorList>
    </citation>
    <scope>NUCLEOTIDE SEQUENCE [LARGE SCALE GENOMIC DNA]</scope>
    <source>
        <strain evidence="3">DSM 10527 / NCIMB 13988 / SH1</strain>
    </source>
</reference>
<name>Q7UGM0_RHOBA</name>
<accession>Q7UGM0</accession>
<dbReference type="InParanoid" id="Q7UGM0"/>
<feature type="region of interest" description="Disordered" evidence="1">
    <location>
        <begin position="1"/>
        <end position="58"/>
    </location>
</feature>
<dbReference type="Proteomes" id="UP000001025">
    <property type="component" value="Chromosome"/>
</dbReference>
<dbReference type="AlphaFoldDB" id="Q7UGM0"/>
<dbReference type="STRING" id="243090.RB5138"/>
<gene>
    <name evidence="2" type="ordered locus">RB5138</name>
</gene>
<dbReference type="EnsemblBacteria" id="CAD78309">
    <property type="protein sequence ID" value="CAD78309"/>
    <property type="gene ID" value="RB5138"/>
</dbReference>